<dbReference type="GO" id="GO:0015254">
    <property type="term" value="F:glycerol channel activity"/>
    <property type="evidence" value="ECO:0007669"/>
    <property type="project" value="TreeGrafter"/>
</dbReference>
<sequence length="344" mass="37002">MAHPLPRPNFTHLADVQERPRFLTHWERVRHRQAHWFVECVAEFTGVFLYTFAGVGSTAAFVLGNILGESLSSILQIGAAYAIGIVLALVICSSTSGGHFNPAVTISFILFKKFPPLKGLRYIAAQILGGYVACLLIYVQYQHLISLAEGVLAEAGKLDAINFTPNGPAGIFGLYITPGSKMGQVFVNELICDIIIGITIWACLDPTNFMATPVAAPWIIAFTYGIAIWGYSPVGLAANAARDVGGRLAAITIWGTRASGGSYAALAALTNIPATIIGAMLYEFVFADSSRVITSSHVEFLAGHHAHVEHKDNGGFQHRVGLHSPRSEETTDAGKPQIQTLERV</sequence>
<evidence type="ECO:0008006" key="13">
    <source>
        <dbReference type="Google" id="ProtNLM"/>
    </source>
</evidence>
<evidence type="ECO:0000256" key="8">
    <source>
        <dbReference type="RuleBase" id="RU000477"/>
    </source>
</evidence>
<evidence type="ECO:0000313" key="12">
    <source>
        <dbReference type="Proteomes" id="UP001385951"/>
    </source>
</evidence>
<evidence type="ECO:0000313" key="11">
    <source>
        <dbReference type="EMBL" id="KAK7685269.1"/>
    </source>
</evidence>
<comment type="subcellular location">
    <subcellularLocation>
        <location evidence="1">Membrane</location>
        <topology evidence="1">Multi-pass membrane protein</topology>
    </subcellularLocation>
</comment>
<feature type="transmembrane region" description="Helical" evidence="10">
    <location>
        <begin position="120"/>
        <end position="139"/>
    </location>
</feature>
<dbReference type="GO" id="GO:0015250">
    <property type="term" value="F:water channel activity"/>
    <property type="evidence" value="ECO:0007669"/>
    <property type="project" value="TreeGrafter"/>
</dbReference>
<feature type="transmembrane region" description="Helical" evidence="10">
    <location>
        <begin position="216"/>
        <end position="238"/>
    </location>
</feature>
<dbReference type="InterPro" id="IPR000425">
    <property type="entry name" value="MIP"/>
</dbReference>
<comment type="similarity">
    <text evidence="2 8">Belongs to the MIP/aquaporin (TC 1.A.8) family.</text>
</comment>
<dbReference type="InterPro" id="IPR023271">
    <property type="entry name" value="Aquaporin-like"/>
</dbReference>
<dbReference type="InterPro" id="IPR022357">
    <property type="entry name" value="MIP_CS"/>
</dbReference>
<evidence type="ECO:0000256" key="10">
    <source>
        <dbReference type="SAM" id="Phobius"/>
    </source>
</evidence>
<dbReference type="PANTHER" id="PTHR43829">
    <property type="entry name" value="AQUAPORIN OR AQUAGLYCEROPORIN RELATED"/>
    <property type="match status" value="1"/>
</dbReference>
<accession>A0AAW0G4N6</accession>
<dbReference type="SUPFAM" id="SSF81338">
    <property type="entry name" value="Aquaporin-like"/>
    <property type="match status" value="1"/>
</dbReference>
<dbReference type="Pfam" id="PF00230">
    <property type="entry name" value="MIP"/>
    <property type="match status" value="1"/>
</dbReference>
<dbReference type="Gene3D" id="1.20.1080.10">
    <property type="entry name" value="Glycerol uptake facilitator protein"/>
    <property type="match status" value="1"/>
</dbReference>
<evidence type="ECO:0000256" key="3">
    <source>
        <dbReference type="ARBA" id="ARBA00022448"/>
    </source>
</evidence>
<feature type="transmembrane region" description="Helical" evidence="10">
    <location>
        <begin position="47"/>
        <end position="67"/>
    </location>
</feature>
<dbReference type="PRINTS" id="PR00783">
    <property type="entry name" value="MINTRINSICP"/>
</dbReference>
<name>A0AAW0G4N6_9APHY</name>
<keyword evidence="12" id="KW-1185">Reference proteome</keyword>
<evidence type="ECO:0000256" key="9">
    <source>
        <dbReference type="SAM" id="MobiDB-lite"/>
    </source>
</evidence>
<dbReference type="EMBL" id="JASBNA010000021">
    <property type="protein sequence ID" value="KAK7685269.1"/>
    <property type="molecule type" value="Genomic_DNA"/>
</dbReference>
<feature type="transmembrane region" description="Helical" evidence="10">
    <location>
        <begin position="185"/>
        <end position="204"/>
    </location>
</feature>
<evidence type="ECO:0000256" key="7">
    <source>
        <dbReference type="ARBA" id="ARBA00023136"/>
    </source>
</evidence>
<dbReference type="PANTHER" id="PTHR43829:SF14">
    <property type="entry name" value="AQUAPORIN 3"/>
    <property type="match status" value="1"/>
</dbReference>
<feature type="region of interest" description="Disordered" evidence="9">
    <location>
        <begin position="323"/>
        <end position="344"/>
    </location>
</feature>
<comment type="caution">
    <text evidence="11">The sequence shown here is derived from an EMBL/GenBank/DDBJ whole genome shotgun (WGS) entry which is preliminary data.</text>
</comment>
<gene>
    <name evidence="11" type="ORF">QCA50_011632</name>
</gene>
<keyword evidence="4 8" id="KW-0812">Transmembrane</keyword>
<dbReference type="PROSITE" id="PS00221">
    <property type="entry name" value="MIP"/>
    <property type="match status" value="1"/>
</dbReference>
<evidence type="ECO:0000256" key="1">
    <source>
        <dbReference type="ARBA" id="ARBA00004141"/>
    </source>
</evidence>
<dbReference type="AlphaFoldDB" id="A0AAW0G4N6"/>
<keyword evidence="6 10" id="KW-1133">Transmembrane helix</keyword>
<proteinExistence type="inferred from homology"/>
<dbReference type="Proteomes" id="UP001385951">
    <property type="component" value="Unassembled WGS sequence"/>
</dbReference>
<organism evidence="11 12">
    <name type="scientific">Cerrena zonata</name>
    <dbReference type="NCBI Taxonomy" id="2478898"/>
    <lineage>
        <taxon>Eukaryota</taxon>
        <taxon>Fungi</taxon>
        <taxon>Dikarya</taxon>
        <taxon>Basidiomycota</taxon>
        <taxon>Agaricomycotina</taxon>
        <taxon>Agaricomycetes</taxon>
        <taxon>Polyporales</taxon>
        <taxon>Cerrenaceae</taxon>
        <taxon>Cerrena</taxon>
    </lineage>
</organism>
<reference evidence="11 12" key="1">
    <citation type="submission" date="2022-09" db="EMBL/GenBank/DDBJ databases">
        <authorList>
            <person name="Palmer J.M."/>
        </authorList>
    </citation>
    <scope>NUCLEOTIDE SEQUENCE [LARGE SCALE GENOMIC DNA]</scope>
    <source>
        <strain evidence="11 12">DSM 7382</strain>
    </source>
</reference>
<keyword evidence="5" id="KW-0677">Repeat</keyword>
<dbReference type="InterPro" id="IPR050363">
    <property type="entry name" value="MIP/Aquaporin"/>
</dbReference>
<protein>
    <recommendedName>
        <fullName evidence="13">Aquaporin-like protein</fullName>
    </recommendedName>
</protein>
<dbReference type="GO" id="GO:0005886">
    <property type="term" value="C:plasma membrane"/>
    <property type="evidence" value="ECO:0007669"/>
    <property type="project" value="TreeGrafter"/>
</dbReference>
<keyword evidence="7 10" id="KW-0472">Membrane</keyword>
<evidence type="ECO:0000256" key="4">
    <source>
        <dbReference type="ARBA" id="ARBA00022692"/>
    </source>
</evidence>
<evidence type="ECO:0000256" key="6">
    <source>
        <dbReference type="ARBA" id="ARBA00022989"/>
    </source>
</evidence>
<evidence type="ECO:0000256" key="2">
    <source>
        <dbReference type="ARBA" id="ARBA00006175"/>
    </source>
</evidence>
<feature type="transmembrane region" description="Helical" evidence="10">
    <location>
        <begin position="79"/>
        <end position="100"/>
    </location>
</feature>
<evidence type="ECO:0000256" key="5">
    <source>
        <dbReference type="ARBA" id="ARBA00022737"/>
    </source>
</evidence>
<keyword evidence="3 8" id="KW-0813">Transport</keyword>